<evidence type="ECO:0000313" key="6">
    <source>
        <dbReference type="Proteomes" id="UP000887568"/>
    </source>
</evidence>
<dbReference type="Proteomes" id="UP000887568">
    <property type="component" value="Unplaced"/>
</dbReference>
<dbReference type="Pfam" id="PF00095">
    <property type="entry name" value="WAP"/>
    <property type="match status" value="1"/>
</dbReference>
<organism evidence="5 6">
    <name type="scientific">Patiria miniata</name>
    <name type="common">Bat star</name>
    <name type="synonym">Asterina miniata</name>
    <dbReference type="NCBI Taxonomy" id="46514"/>
    <lineage>
        <taxon>Eukaryota</taxon>
        <taxon>Metazoa</taxon>
        <taxon>Echinodermata</taxon>
        <taxon>Eleutherozoa</taxon>
        <taxon>Asterozoa</taxon>
        <taxon>Asteroidea</taxon>
        <taxon>Valvatacea</taxon>
        <taxon>Valvatida</taxon>
        <taxon>Asterinidae</taxon>
        <taxon>Patiria</taxon>
    </lineage>
</organism>
<reference evidence="5" key="1">
    <citation type="submission" date="2022-11" db="UniProtKB">
        <authorList>
            <consortium name="EnsemblMetazoa"/>
        </authorList>
    </citation>
    <scope>IDENTIFICATION</scope>
</reference>
<sequence>MGEMTKLKGVALLGVLLGSIGTSYGNILEAQCRARCYTTLHISRGESYRISCSNSTNCSSCVIPCSTEYKTLSLCKAKCQTATELSWCHNTCEFLKLSHSQKPGSCPTPEDITGFGKACAETCSNDSQCNGQEKCCYNGCGHTCQTPVIDKSELPPKPRNSPTITEDANGQSVTIHWELRGNSPDLEGVVLYVIQGRNNTGHHPSTSRMGDWKDLSITDQMEYVTELNVGTYYRIQVAAVNENGSLGFCKPTLPFRLSRSPEAPSAPLNLREGEATGVDNRINLRILWDPPKTSDLQITRYRVFYSIRPSRALPFHVRIEEKSHNVPGDQYDITLEELHPNMRYYIQVQAIAQWGDARKRSDRTSLTIQTMDLPIVQDDAPPMYEPVPPEPPVHGEPPVFPGPVRDVVPDGPYWEDSSLKCQISWRKPKGFEKTVNRFTIHWQPMGCANDYINSSLMTATTHANEIFPRYPAMGATTHDRSFEIYNLKFDCQYRVSVVAVSDSLLTSPEANIRFYTPACNNVRVKDQQKPTCPTPLPDIPSQPENVTYMFMLSHSNITAHFMWDPPRFSLYPVIGYRVMWAEHRTIEDRLFGEGFPLLAKVEHLILPATKSWHAIAHLKSGTPYRVQIQALTNVSGGALAIEDIKTPKIQNNPQPSSPTAPASVRPTDGETSTHNPTNPTGIGAGHSGTTSWHAASRISRALTLTVCCLLYLAFR</sequence>
<dbReference type="Gene3D" id="4.10.75.10">
    <property type="entry name" value="Elafin-like"/>
    <property type="match status" value="1"/>
</dbReference>
<feature type="region of interest" description="Disordered" evidence="1">
    <location>
        <begin position="645"/>
        <end position="689"/>
    </location>
</feature>
<evidence type="ECO:0000259" key="3">
    <source>
        <dbReference type="PROSITE" id="PS50853"/>
    </source>
</evidence>
<keyword evidence="2" id="KW-0732">Signal</keyword>
<feature type="signal peptide" evidence="2">
    <location>
        <begin position="1"/>
        <end position="25"/>
    </location>
</feature>
<feature type="domain" description="Fibronectin type-III" evidence="3">
    <location>
        <begin position="542"/>
        <end position="649"/>
    </location>
</feature>
<dbReference type="GO" id="GO:0009986">
    <property type="term" value="C:cell surface"/>
    <property type="evidence" value="ECO:0007669"/>
    <property type="project" value="TreeGrafter"/>
</dbReference>
<dbReference type="SUPFAM" id="SSF49265">
    <property type="entry name" value="Fibronectin type III"/>
    <property type="match status" value="2"/>
</dbReference>
<protein>
    <recommendedName>
        <fullName evidence="7">Anosmin-1</fullName>
    </recommendedName>
</protein>
<dbReference type="CDD" id="cd00063">
    <property type="entry name" value="FN3"/>
    <property type="match status" value="4"/>
</dbReference>
<dbReference type="InterPro" id="IPR008197">
    <property type="entry name" value="WAP_dom"/>
</dbReference>
<proteinExistence type="predicted"/>
<keyword evidence="6" id="KW-1185">Reference proteome</keyword>
<dbReference type="InterPro" id="IPR042447">
    <property type="entry name" value="Anosmin-1"/>
</dbReference>
<dbReference type="Gene3D" id="2.60.40.10">
    <property type="entry name" value="Immunoglobulins"/>
    <property type="match status" value="4"/>
</dbReference>
<dbReference type="InterPro" id="IPR036645">
    <property type="entry name" value="Elafin-like_sf"/>
</dbReference>
<evidence type="ECO:0000259" key="4">
    <source>
        <dbReference type="PROSITE" id="PS51390"/>
    </source>
</evidence>
<accession>A0A913ZFM2</accession>
<dbReference type="PROSITE" id="PS50853">
    <property type="entry name" value="FN3"/>
    <property type="match status" value="3"/>
</dbReference>
<dbReference type="GO" id="GO:0005576">
    <property type="term" value="C:extracellular region"/>
    <property type="evidence" value="ECO:0007669"/>
    <property type="project" value="InterPro"/>
</dbReference>
<dbReference type="RefSeq" id="XP_038049846.1">
    <property type="nucleotide sequence ID" value="XM_038193918.1"/>
</dbReference>
<dbReference type="PANTHER" id="PTHR14131:SF5">
    <property type="entry name" value="ANOSMIN-1"/>
    <property type="match status" value="1"/>
</dbReference>
<dbReference type="OrthoDB" id="9985779at2759"/>
<dbReference type="InterPro" id="IPR036116">
    <property type="entry name" value="FN3_sf"/>
</dbReference>
<dbReference type="OMA" id="RPHLKHH"/>
<dbReference type="GO" id="GO:0030414">
    <property type="term" value="F:peptidase inhibitor activity"/>
    <property type="evidence" value="ECO:0007669"/>
    <property type="project" value="InterPro"/>
</dbReference>
<evidence type="ECO:0000313" key="5">
    <source>
        <dbReference type="EnsemblMetazoa" id="XP_038049846.1"/>
    </source>
</evidence>
<evidence type="ECO:0000256" key="2">
    <source>
        <dbReference type="SAM" id="SignalP"/>
    </source>
</evidence>
<dbReference type="CDD" id="cd00199">
    <property type="entry name" value="WAP"/>
    <property type="match status" value="1"/>
</dbReference>
<dbReference type="PANTHER" id="PTHR14131">
    <property type="entry name" value="ANOSMIN"/>
    <property type="match status" value="1"/>
</dbReference>
<dbReference type="FunFam" id="4.10.75.10:FF:000001">
    <property type="entry name" value="Anosmin 1"/>
    <property type="match status" value="1"/>
</dbReference>
<dbReference type="InterPro" id="IPR003961">
    <property type="entry name" value="FN3_dom"/>
</dbReference>
<evidence type="ECO:0008006" key="7">
    <source>
        <dbReference type="Google" id="ProtNLM"/>
    </source>
</evidence>
<dbReference type="GeneID" id="119723343"/>
<feature type="domain" description="Fibronectin type-III" evidence="3">
    <location>
        <begin position="158"/>
        <end position="261"/>
    </location>
</feature>
<dbReference type="PRINTS" id="PR00003">
    <property type="entry name" value="4DISULPHCORE"/>
</dbReference>
<feature type="domain" description="WAP" evidence="4">
    <location>
        <begin position="99"/>
        <end position="148"/>
    </location>
</feature>
<evidence type="ECO:0000256" key="1">
    <source>
        <dbReference type="SAM" id="MobiDB-lite"/>
    </source>
</evidence>
<dbReference type="InterPro" id="IPR013783">
    <property type="entry name" value="Ig-like_fold"/>
</dbReference>
<dbReference type="SMART" id="SM00060">
    <property type="entry name" value="FN3"/>
    <property type="match status" value="4"/>
</dbReference>
<feature type="chain" id="PRO_5036849877" description="Anosmin-1" evidence="2">
    <location>
        <begin position="26"/>
        <end position="715"/>
    </location>
</feature>
<dbReference type="AlphaFoldDB" id="A0A913ZFM2"/>
<feature type="domain" description="Fibronectin type-III" evidence="3">
    <location>
        <begin position="266"/>
        <end position="373"/>
    </location>
</feature>
<dbReference type="SMART" id="SM00217">
    <property type="entry name" value="WAP"/>
    <property type="match status" value="1"/>
</dbReference>
<dbReference type="CTD" id="3730"/>
<dbReference type="SUPFAM" id="SSF57256">
    <property type="entry name" value="Elafin-like"/>
    <property type="match status" value="1"/>
</dbReference>
<feature type="compositionally biased region" description="Polar residues" evidence="1">
    <location>
        <begin position="648"/>
        <end position="660"/>
    </location>
</feature>
<dbReference type="Pfam" id="PF00041">
    <property type="entry name" value="fn3"/>
    <property type="match status" value="1"/>
</dbReference>
<dbReference type="PROSITE" id="PS51390">
    <property type="entry name" value="WAP"/>
    <property type="match status" value="1"/>
</dbReference>
<feature type="compositionally biased region" description="Polar residues" evidence="1">
    <location>
        <begin position="669"/>
        <end position="680"/>
    </location>
</feature>
<dbReference type="GO" id="GO:0030182">
    <property type="term" value="P:neuron differentiation"/>
    <property type="evidence" value="ECO:0007669"/>
    <property type="project" value="TreeGrafter"/>
</dbReference>
<name>A0A913ZFM2_PATMI</name>
<dbReference type="EnsemblMetazoa" id="XM_038193918.1">
    <property type="protein sequence ID" value="XP_038049846.1"/>
    <property type="gene ID" value="LOC119723343"/>
</dbReference>